<dbReference type="PROSITE" id="PS51257">
    <property type="entry name" value="PROKAR_LIPOPROTEIN"/>
    <property type="match status" value="1"/>
</dbReference>
<dbReference type="Gene3D" id="3.30.870.10">
    <property type="entry name" value="Endonuclease Chain A"/>
    <property type="match status" value="2"/>
</dbReference>
<dbReference type="PANTHER" id="PTHR21248">
    <property type="entry name" value="CARDIOLIPIN SYNTHASE"/>
    <property type="match status" value="1"/>
</dbReference>
<name>A0ABU1BSQ8_9BURK</name>
<comment type="caution">
    <text evidence="3">The sequence shown here is derived from an EMBL/GenBank/DDBJ whole genome shotgun (WGS) entry which is preliminary data.</text>
</comment>
<dbReference type="Proteomes" id="UP001225596">
    <property type="component" value="Unassembled WGS sequence"/>
</dbReference>
<reference evidence="3 4" key="1">
    <citation type="submission" date="2023-08" db="EMBL/GenBank/DDBJ databases">
        <title>Oxalobacteraceae gen .nov., isolated from river sludge outside the plant.</title>
        <authorList>
            <person name="Zhao S.Y."/>
        </authorList>
    </citation>
    <scope>NUCLEOTIDE SEQUENCE [LARGE SCALE GENOMIC DNA]</scope>
    <source>
        <strain evidence="3 4">R-40</strain>
    </source>
</reference>
<organism evidence="3 4">
    <name type="scientific">Keguizhuia sedimenti</name>
    <dbReference type="NCBI Taxonomy" id="3064264"/>
    <lineage>
        <taxon>Bacteria</taxon>
        <taxon>Pseudomonadati</taxon>
        <taxon>Pseudomonadota</taxon>
        <taxon>Betaproteobacteria</taxon>
        <taxon>Burkholderiales</taxon>
        <taxon>Oxalobacteraceae</taxon>
        <taxon>Keguizhuia</taxon>
    </lineage>
</organism>
<dbReference type="InterPro" id="IPR001736">
    <property type="entry name" value="PLipase_D/transphosphatidylase"/>
</dbReference>
<dbReference type="CDD" id="cd09111">
    <property type="entry name" value="PLDc_ymdC_like_1"/>
    <property type="match status" value="1"/>
</dbReference>
<evidence type="ECO:0000259" key="2">
    <source>
        <dbReference type="PROSITE" id="PS50035"/>
    </source>
</evidence>
<keyword evidence="1" id="KW-0732">Signal</keyword>
<dbReference type="SMART" id="SM00155">
    <property type="entry name" value="PLDc"/>
    <property type="match status" value="2"/>
</dbReference>
<dbReference type="InterPro" id="IPR025202">
    <property type="entry name" value="PLD-like_dom"/>
</dbReference>
<dbReference type="PANTHER" id="PTHR21248:SF12">
    <property type="entry name" value="CARDIOLIPIN SYNTHASE C"/>
    <property type="match status" value="1"/>
</dbReference>
<dbReference type="PROSITE" id="PS50035">
    <property type="entry name" value="PLD"/>
    <property type="match status" value="2"/>
</dbReference>
<feature type="domain" description="PLD phosphodiesterase" evidence="2">
    <location>
        <begin position="407"/>
        <end position="434"/>
    </location>
</feature>
<accession>A0ABU1BSQ8</accession>
<evidence type="ECO:0000313" key="4">
    <source>
        <dbReference type="Proteomes" id="UP001225596"/>
    </source>
</evidence>
<protein>
    <submittedName>
        <fullName evidence="3">Phospholipase D family protein</fullName>
    </submittedName>
</protein>
<feature type="domain" description="PLD phosphodiesterase" evidence="2">
    <location>
        <begin position="168"/>
        <end position="195"/>
    </location>
</feature>
<dbReference type="CDD" id="cd09113">
    <property type="entry name" value="PLDc_ymdC_like_2"/>
    <property type="match status" value="1"/>
</dbReference>
<dbReference type="SUPFAM" id="SSF56024">
    <property type="entry name" value="Phospholipase D/nuclease"/>
    <property type="match status" value="2"/>
</dbReference>
<evidence type="ECO:0000256" key="1">
    <source>
        <dbReference type="SAM" id="SignalP"/>
    </source>
</evidence>
<evidence type="ECO:0000313" key="3">
    <source>
        <dbReference type="EMBL" id="MDQ9172002.1"/>
    </source>
</evidence>
<feature type="chain" id="PRO_5046431882" evidence="1">
    <location>
        <begin position="24"/>
        <end position="519"/>
    </location>
</feature>
<sequence length="519" mass="57252">MRRKNRGAWRCVLVPLAASLMTACVDLPPLDDRTVSSSLSGGIETRLEKAVSPPADAPPGASGIFPLPKPRDAFSARVMLARAAERTLDVQYYIWNADATGILMFDALYEAAERGVRVRLLLDDNNTKGLDRFLAVLDAHANIEVRLFNPFVFRSMRWLGYLTDFSRLNRRMHNKSFTADGQVTIVGGRNVGNEYFGASNDMLFSDLDVIAAGPVSSAVEQEFDRYWASQSSYPADRLLAPASPEEGAGFAAAVRRVEADPSAKHYIESIRRSEFVRNLMAGTLPLEWVPTRMISDDPAKALGLASPEEMLLSRLKRVVEEPSHSLYLVSPYFVPGAQGVEAFSALAASGVKIHVLTNSLEATDVAAVHAGYAKRRQPLLEAGIELYESRRTMIEAARGSGASLGSSYSSLHAKTFSIDNRHVFIGSFNFDPRSANLNTEMGFVIYSPKLASQITGAFKSRIPATSYQVKLDDASQLIWIEQVGKSSDRPVIYTQEPGTTFWQRSMVWFLSLLPIEWLL</sequence>
<dbReference type="RefSeq" id="WP_338437994.1">
    <property type="nucleotide sequence ID" value="NZ_JAUYVH010000015.1"/>
</dbReference>
<dbReference type="EMBL" id="JAUYVH010000015">
    <property type="protein sequence ID" value="MDQ9172002.1"/>
    <property type="molecule type" value="Genomic_DNA"/>
</dbReference>
<dbReference type="Pfam" id="PF13091">
    <property type="entry name" value="PLDc_2"/>
    <property type="match status" value="2"/>
</dbReference>
<proteinExistence type="predicted"/>
<gene>
    <name evidence="3" type="ORF">Q8A64_16425</name>
</gene>
<feature type="signal peptide" evidence="1">
    <location>
        <begin position="1"/>
        <end position="23"/>
    </location>
</feature>
<keyword evidence="4" id="KW-1185">Reference proteome</keyword>